<dbReference type="InterPro" id="IPR037171">
    <property type="entry name" value="NagB/RpiA_transferase-like"/>
</dbReference>
<accession>A0A383R4L6</accession>
<dbReference type="RefSeq" id="WP_138184531.1">
    <property type="nucleotide sequence ID" value="NZ_LS992241.1"/>
</dbReference>
<gene>
    <name evidence="5" type="primary">ydiF</name>
    <name evidence="5" type="ORF">PBLR_10465</name>
</gene>
<evidence type="ECO:0000256" key="1">
    <source>
        <dbReference type="ARBA" id="ARBA00007154"/>
    </source>
</evidence>
<dbReference type="PANTHER" id="PTHR43293">
    <property type="entry name" value="ACETATE COA-TRANSFERASE YDIF"/>
    <property type="match status" value="1"/>
</dbReference>
<dbReference type="GO" id="GO:0008775">
    <property type="term" value="F:acetate CoA-transferase activity"/>
    <property type="evidence" value="ECO:0007669"/>
    <property type="project" value="UniProtKB-EC"/>
</dbReference>
<dbReference type="PIRSF" id="PIRSF000858">
    <property type="entry name" value="SCOT-t"/>
    <property type="match status" value="1"/>
</dbReference>
<dbReference type="Pfam" id="PF01144">
    <property type="entry name" value="CoA_trans"/>
    <property type="match status" value="1"/>
</dbReference>
<organism evidence="5 6">
    <name type="scientific">Paenibacillus alvei</name>
    <name type="common">Bacillus alvei</name>
    <dbReference type="NCBI Taxonomy" id="44250"/>
    <lineage>
        <taxon>Bacteria</taxon>
        <taxon>Bacillati</taxon>
        <taxon>Bacillota</taxon>
        <taxon>Bacilli</taxon>
        <taxon>Bacillales</taxon>
        <taxon>Paenibacillaceae</taxon>
        <taxon>Paenibacillus</taxon>
    </lineage>
</organism>
<comment type="similarity">
    <text evidence="1 3">Belongs to the 3-oxoacid CoA-transferase family.</text>
</comment>
<dbReference type="GO" id="GO:0046952">
    <property type="term" value="P:ketone body catabolic process"/>
    <property type="evidence" value="ECO:0007669"/>
    <property type="project" value="InterPro"/>
</dbReference>
<evidence type="ECO:0000256" key="4">
    <source>
        <dbReference type="PIRSR" id="PIRSR000858-1"/>
    </source>
</evidence>
<dbReference type="SUPFAM" id="SSF100950">
    <property type="entry name" value="NagB/RpiA/CoA transferase-like"/>
    <property type="match status" value="2"/>
</dbReference>
<dbReference type="AlphaFoldDB" id="A0A383R4L6"/>
<dbReference type="InterPro" id="IPR004165">
    <property type="entry name" value="CoA_trans_fam_I"/>
</dbReference>
<dbReference type="Proteomes" id="UP000304148">
    <property type="component" value="Chromosome"/>
</dbReference>
<evidence type="ECO:0000256" key="2">
    <source>
        <dbReference type="ARBA" id="ARBA00022679"/>
    </source>
</evidence>
<dbReference type="EMBL" id="LS992241">
    <property type="protein sequence ID" value="SYX82045.1"/>
    <property type="molecule type" value="Genomic_DNA"/>
</dbReference>
<feature type="active site" description="5-glutamyl coenzyme A thioester intermediate" evidence="4">
    <location>
        <position position="350"/>
    </location>
</feature>
<proteinExistence type="inferred from homology"/>
<evidence type="ECO:0000313" key="5">
    <source>
        <dbReference type="EMBL" id="SYX82045.1"/>
    </source>
</evidence>
<dbReference type="InterPro" id="IPR014388">
    <property type="entry name" value="3-oxoacid_CoA-transferase"/>
</dbReference>
<evidence type="ECO:0000313" key="6">
    <source>
        <dbReference type="Proteomes" id="UP000304148"/>
    </source>
</evidence>
<evidence type="ECO:0000256" key="3">
    <source>
        <dbReference type="PIRNR" id="PIRNR000858"/>
    </source>
</evidence>
<dbReference type="PANTHER" id="PTHR43293:SF1">
    <property type="entry name" value="ACETATE COA-TRANSFERASE YDIF"/>
    <property type="match status" value="1"/>
</dbReference>
<protein>
    <submittedName>
        <fullName evidence="5">Acetate CoA-transferase YdiF</fullName>
        <ecNumber evidence="5">2.8.3.8</ecNumber>
    </submittedName>
</protein>
<dbReference type="SMART" id="SM00882">
    <property type="entry name" value="CoA_trans"/>
    <property type="match status" value="1"/>
</dbReference>
<dbReference type="Gene3D" id="3.40.1080.10">
    <property type="entry name" value="Glutaconate Coenzyme A-transferase"/>
    <property type="match status" value="2"/>
</dbReference>
<sequence>MNGLDAHRSTVDSRFDQRLNQPLVPRRCAQVMSADEAVALIANDATVAVGGFVGCAHPEALTSALERRFLNEAAPTGLTVVYAAGQGDGVVRGVNHLAYEGMVKRVIGGHWGLAPRLGALALDNRIEAYNFPQGVIVHLYRDIAAGRSGTLTHVGLHTFVDPRNGGGRLNASTVEELVELVQLGGREQLYYRAFPIHCAFVRGTTADERGNISMEREAVRLEMLALAQAARNSGGIVIAQVERIVPHGTMHSKQVVIPGMLVDAVVVARPEEHTMTFAEVYNPAYSGEIQQEASAAYVPPMARDERLVIARRALMEIPSHSVVNLGIGLPEGVGYAALEAGRTDMTLLLESGPVGGIPARGLSFGASAFAEAILDQPAQFDFFDGGGIDVACLGMAEADGRGDVNVSLYGGKLTGCGGFINISQNAKKLVFCSTFTAGGLKMEMADGGLRILQEGRFRKFVRQVEQLTFCADYAQRRGIEVLYVTERAVFRLHAGELELIEMARGLSLEADILANMDIVPRISPQLKWMGEDLFR</sequence>
<reference evidence="6" key="1">
    <citation type="submission" date="2018-08" db="EMBL/GenBank/DDBJ databases">
        <authorList>
            <person name="Chevrot R."/>
        </authorList>
    </citation>
    <scope>NUCLEOTIDE SEQUENCE [LARGE SCALE GENOMIC DNA]</scope>
</reference>
<keyword evidence="2 3" id="KW-0808">Transferase</keyword>
<name>A0A383R4L6_PAEAL</name>
<dbReference type="EC" id="2.8.3.8" evidence="5"/>